<dbReference type="Proteomes" id="UP000278143">
    <property type="component" value="Unassembled WGS sequence"/>
</dbReference>
<accession>A0A4P9YT89</accession>
<sequence>MTTDTAGTATVDMRHLLRQRRDERKQELGCDDLLAASGVALLPEEAKGKVAGIDEGAQRVREMLEASERIGTVRKSNMFAEEMTESEIDIIQQRFAEFERRELRRKADKVRLTFDYITDEEVACALKQLDNDEDELILNLSQPMYLNMIRKELAAKSPKAQQTSK</sequence>
<protein>
    <submittedName>
        <fullName evidence="1">Uncharacterized protein</fullName>
    </submittedName>
</protein>
<name>A0A4P9YT89_9FUNG</name>
<proteinExistence type="predicted"/>
<evidence type="ECO:0000313" key="2">
    <source>
        <dbReference type="Proteomes" id="UP000278143"/>
    </source>
</evidence>
<keyword evidence="2" id="KW-1185">Reference proteome</keyword>
<organism evidence="1 2">
    <name type="scientific">Syncephalis pseudoplumigaleata</name>
    <dbReference type="NCBI Taxonomy" id="1712513"/>
    <lineage>
        <taxon>Eukaryota</taxon>
        <taxon>Fungi</taxon>
        <taxon>Fungi incertae sedis</taxon>
        <taxon>Zoopagomycota</taxon>
        <taxon>Zoopagomycotina</taxon>
        <taxon>Zoopagomycetes</taxon>
        <taxon>Zoopagales</taxon>
        <taxon>Piptocephalidaceae</taxon>
        <taxon>Syncephalis</taxon>
    </lineage>
</organism>
<reference evidence="2" key="1">
    <citation type="journal article" date="2018" name="Nat. Microbiol.">
        <title>Leveraging single-cell genomics to expand the fungal tree of life.</title>
        <authorList>
            <person name="Ahrendt S.R."/>
            <person name="Quandt C.A."/>
            <person name="Ciobanu D."/>
            <person name="Clum A."/>
            <person name="Salamov A."/>
            <person name="Andreopoulos B."/>
            <person name="Cheng J.F."/>
            <person name="Woyke T."/>
            <person name="Pelin A."/>
            <person name="Henrissat B."/>
            <person name="Reynolds N.K."/>
            <person name="Benny G.L."/>
            <person name="Smith M.E."/>
            <person name="James T.Y."/>
            <person name="Grigoriev I.V."/>
        </authorList>
    </citation>
    <scope>NUCLEOTIDE SEQUENCE [LARGE SCALE GENOMIC DNA]</scope>
    <source>
        <strain evidence="2">Benny S71-1</strain>
    </source>
</reference>
<dbReference type="AlphaFoldDB" id="A0A4P9YT89"/>
<dbReference type="EMBL" id="KZ991433">
    <property type="protein sequence ID" value="RKP22975.1"/>
    <property type="molecule type" value="Genomic_DNA"/>
</dbReference>
<gene>
    <name evidence="1" type="ORF">SYNPS1DRAFT_25069</name>
</gene>
<evidence type="ECO:0000313" key="1">
    <source>
        <dbReference type="EMBL" id="RKP22975.1"/>
    </source>
</evidence>